<evidence type="ECO:0000313" key="2">
    <source>
        <dbReference type="EMBL" id="CAA9578286.1"/>
    </source>
</evidence>
<gene>
    <name evidence="2" type="ORF">AVDCRST_MAG88-3036</name>
</gene>
<name>A0A6J4VGJ8_9BACT</name>
<accession>A0A6J4VGJ8</accession>
<proteinExistence type="predicted"/>
<dbReference type="AlphaFoldDB" id="A0A6J4VGJ8"/>
<feature type="region of interest" description="Disordered" evidence="1">
    <location>
        <begin position="1"/>
        <end position="24"/>
    </location>
</feature>
<protein>
    <submittedName>
        <fullName evidence="2">Uncharacterized protein</fullName>
    </submittedName>
</protein>
<organism evidence="2">
    <name type="scientific">uncultured Thermomicrobiales bacterium</name>
    <dbReference type="NCBI Taxonomy" id="1645740"/>
    <lineage>
        <taxon>Bacteria</taxon>
        <taxon>Pseudomonadati</taxon>
        <taxon>Thermomicrobiota</taxon>
        <taxon>Thermomicrobia</taxon>
        <taxon>Thermomicrobiales</taxon>
        <taxon>environmental samples</taxon>
    </lineage>
</organism>
<evidence type="ECO:0000256" key="1">
    <source>
        <dbReference type="SAM" id="MobiDB-lite"/>
    </source>
</evidence>
<feature type="non-terminal residue" evidence="2">
    <location>
        <position position="24"/>
    </location>
</feature>
<feature type="non-terminal residue" evidence="2">
    <location>
        <position position="1"/>
    </location>
</feature>
<feature type="compositionally biased region" description="Low complexity" evidence="1">
    <location>
        <begin position="1"/>
        <end position="13"/>
    </location>
</feature>
<reference evidence="2" key="1">
    <citation type="submission" date="2020-02" db="EMBL/GenBank/DDBJ databases">
        <authorList>
            <person name="Meier V. D."/>
        </authorList>
    </citation>
    <scope>NUCLEOTIDE SEQUENCE</scope>
    <source>
        <strain evidence="2">AVDCRST_MAG88</strain>
    </source>
</reference>
<dbReference type="EMBL" id="CADCWM010000732">
    <property type="protein sequence ID" value="CAA9578286.1"/>
    <property type="molecule type" value="Genomic_DNA"/>
</dbReference>
<sequence>PSPGGWTRAAASTRWRRSPIPSRA</sequence>